<comment type="caution">
    <text evidence="1">The sequence shown here is derived from an EMBL/GenBank/DDBJ whole genome shotgun (WGS) entry which is preliminary data.</text>
</comment>
<dbReference type="Proteomes" id="UP000823674">
    <property type="component" value="Chromosome A02"/>
</dbReference>
<sequence length="128" mass="14277">MACRGQHRFIQIIFTCYLGKSLVLNGYKVRCLRGLSTYPTSLLSHPPLTAHGNLHSSTGVDERFGKGSTYLDTKLYSAKICHAFRSRNIDIGNGEYALALDISRAPCLAKFYNKIEEDRDSADMFPGL</sequence>
<protein>
    <submittedName>
        <fullName evidence="1">Uncharacterized protein</fullName>
    </submittedName>
</protein>
<dbReference type="EMBL" id="JADBGQ010000002">
    <property type="protein sequence ID" value="KAG5409978.1"/>
    <property type="molecule type" value="Genomic_DNA"/>
</dbReference>
<proteinExistence type="predicted"/>
<reference evidence="1 2" key="1">
    <citation type="submission" date="2021-03" db="EMBL/GenBank/DDBJ databases">
        <authorList>
            <person name="King G.J."/>
            <person name="Bancroft I."/>
            <person name="Baten A."/>
            <person name="Bloomfield J."/>
            <person name="Borpatragohain P."/>
            <person name="He Z."/>
            <person name="Irish N."/>
            <person name="Irwin J."/>
            <person name="Liu K."/>
            <person name="Mauleon R.P."/>
            <person name="Moore J."/>
            <person name="Morris R."/>
            <person name="Ostergaard L."/>
            <person name="Wang B."/>
            <person name="Wells R."/>
        </authorList>
    </citation>
    <scope>NUCLEOTIDE SEQUENCE [LARGE SCALE GENOMIC DNA]</scope>
    <source>
        <strain evidence="1">R-o-18</strain>
        <tissue evidence="1">Leaf</tissue>
    </source>
</reference>
<name>A0ABQ7NGW2_BRACM</name>
<gene>
    <name evidence="1" type="primary">A02p027130.1_BraROA</name>
    <name evidence="1" type="ORF">IGI04_006297</name>
</gene>
<keyword evidence="2" id="KW-1185">Reference proteome</keyword>
<accession>A0ABQ7NGW2</accession>
<evidence type="ECO:0000313" key="2">
    <source>
        <dbReference type="Proteomes" id="UP000823674"/>
    </source>
</evidence>
<evidence type="ECO:0000313" key="1">
    <source>
        <dbReference type="EMBL" id="KAG5409978.1"/>
    </source>
</evidence>
<organism evidence="1 2">
    <name type="scientific">Brassica rapa subsp. trilocularis</name>
    <dbReference type="NCBI Taxonomy" id="1813537"/>
    <lineage>
        <taxon>Eukaryota</taxon>
        <taxon>Viridiplantae</taxon>
        <taxon>Streptophyta</taxon>
        <taxon>Embryophyta</taxon>
        <taxon>Tracheophyta</taxon>
        <taxon>Spermatophyta</taxon>
        <taxon>Magnoliopsida</taxon>
        <taxon>eudicotyledons</taxon>
        <taxon>Gunneridae</taxon>
        <taxon>Pentapetalae</taxon>
        <taxon>rosids</taxon>
        <taxon>malvids</taxon>
        <taxon>Brassicales</taxon>
        <taxon>Brassicaceae</taxon>
        <taxon>Brassiceae</taxon>
        <taxon>Brassica</taxon>
    </lineage>
</organism>